<proteinExistence type="predicted"/>
<comment type="caution">
    <text evidence="2">The sequence shown here is derived from an EMBL/GenBank/DDBJ whole genome shotgun (WGS) entry which is preliminary data.</text>
</comment>
<accession>A0A1E7YPB8</accession>
<evidence type="ECO:0000313" key="2">
    <source>
        <dbReference type="EMBL" id="OFC37360.1"/>
    </source>
</evidence>
<evidence type="ECO:0000313" key="3">
    <source>
        <dbReference type="Proteomes" id="UP000175616"/>
    </source>
</evidence>
<feature type="region of interest" description="Disordered" evidence="1">
    <location>
        <begin position="1"/>
        <end position="25"/>
    </location>
</feature>
<dbReference type="Proteomes" id="UP000175616">
    <property type="component" value="Unassembled WGS sequence"/>
</dbReference>
<protein>
    <submittedName>
        <fullName evidence="2">Uncharacterized protein</fullName>
    </submittedName>
</protein>
<reference evidence="2 3" key="1">
    <citation type="submission" date="2016-06" db="EMBL/GenBank/DDBJ databases">
        <title>Gene turnover analysis identifies the evolutionary adaptation of the extremophile Acidithiobacillus caldus.</title>
        <authorList>
            <person name="Zhang X."/>
        </authorList>
    </citation>
    <scope>NUCLEOTIDE SEQUENCE [LARGE SCALE GENOMIC DNA]</scope>
    <source>
        <strain evidence="2 3">DX</strain>
    </source>
</reference>
<dbReference type="AlphaFoldDB" id="A0A1E7YPB8"/>
<name>A0A1E7YPB8_9PROT</name>
<evidence type="ECO:0000256" key="1">
    <source>
        <dbReference type="SAM" id="MobiDB-lite"/>
    </source>
</evidence>
<sequence length="132" mass="14970">MEGPAMKTPAKSVAQRHGSRGLQRSDALALLPEEPLWRRVPSRDEEGRCLADFRMIIPGLRDRSGSQQRNTLRIVNAVLQHYGAWVVFADFNFRTNLLWVSIKPRPGLTLEIPAAIKTLVPEALLLAAYWRR</sequence>
<dbReference type="EMBL" id="LZYE01000085">
    <property type="protein sequence ID" value="OFC37360.1"/>
    <property type="molecule type" value="Genomic_DNA"/>
</dbReference>
<gene>
    <name evidence="2" type="ORF">BAE27_04250</name>
</gene>
<organism evidence="2 3">
    <name type="scientific">Acidithiobacillus caldus</name>
    <dbReference type="NCBI Taxonomy" id="33059"/>
    <lineage>
        <taxon>Bacteria</taxon>
        <taxon>Pseudomonadati</taxon>
        <taxon>Pseudomonadota</taxon>
        <taxon>Acidithiobacillia</taxon>
        <taxon>Acidithiobacillales</taxon>
        <taxon>Acidithiobacillaceae</taxon>
        <taxon>Acidithiobacillus</taxon>
    </lineage>
</organism>